<keyword evidence="1" id="KW-0175">Coiled coil</keyword>
<dbReference type="InterPro" id="IPR023220">
    <property type="entry name" value="T4SS_VirB5-domain"/>
</dbReference>
<dbReference type="RefSeq" id="WP_120121387.1">
    <property type="nucleotide sequence ID" value="NZ_CP031844.2"/>
</dbReference>
<feature type="chain" id="PRO_5022813949" evidence="2">
    <location>
        <begin position="25"/>
        <end position="232"/>
    </location>
</feature>
<dbReference type="SUPFAM" id="SSF101082">
    <property type="entry name" value="Typo IV secretion system protein TraC"/>
    <property type="match status" value="1"/>
</dbReference>
<dbReference type="CDD" id="cd14262">
    <property type="entry name" value="VirB5_like"/>
    <property type="match status" value="1"/>
</dbReference>
<dbReference type="EMBL" id="CP031844">
    <property type="protein sequence ID" value="QEE12897.1"/>
    <property type="molecule type" value="Genomic_DNA"/>
</dbReference>
<accession>A0A5B9D3L3</accession>
<keyword evidence="2" id="KW-0732">Signal</keyword>
<evidence type="ECO:0000256" key="2">
    <source>
        <dbReference type="SAM" id="SignalP"/>
    </source>
</evidence>
<dbReference type="OrthoDB" id="7926666at2"/>
<dbReference type="Proteomes" id="UP000321311">
    <property type="component" value="Chromosome"/>
</dbReference>
<dbReference type="Pfam" id="PF07996">
    <property type="entry name" value="T4SS"/>
    <property type="match status" value="1"/>
</dbReference>
<feature type="signal peptide" evidence="2">
    <location>
        <begin position="1"/>
        <end position="24"/>
    </location>
</feature>
<evidence type="ECO:0000313" key="3">
    <source>
        <dbReference type="EMBL" id="QEE12897.1"/>
    </source>
</evidence>
<name>A0A5B9D3L3_9HYPH</name>
<evidence type="ECO:0000256" key="1">
    <source>
        <dbReference type="SAM" id="Coils"/>
    </source>
</evidence>
<organism evidence="3 4">
    <name type="scientific">Bartonella krasnovii</name>
    <dbReference type="NCBI Taxonomy" id="2267275"/>
    <lineage>
        <taxon>Bacteria</taxon>
        <taxon>Pseudomonadati</taxon>
        <taxon>Pseudomonadota</taxon>
        <taxon>Alphaproteobacteria</taxon>
        <taxon>Hyphomicrobiales</taxon>
        <taxon>Bartonellaceae</taxon>
        <taxon>Bartonella</taxon>
    </lineage>
</organism>
<dbReference type="KEGG" id="barn:D1092_08165"/>
<evidence type="ECO:0000313" key="4">
    <source>
        <dbReference type="Proteomes" id="UP000321311"/>
    </source>
</evidence>
<reference evidence="4" key="1">
    <citation type="submission" date="2019-07" db="EMBL/GenBank/DDBJ databases">
        <title>Bartonella kosoyii sp. nov. and Bartonella krasnovii sp. nov., two novel members of the Bartonella elizabethae complex sensu lato, isolated from black rats and wild desert rodent-fleas.</title>
        <authorList>
            <person name="Gutierrez R."/>
            <person name="Shalit T."/>
            <person name="Markus B."/>
            <person name="Yuan C."/>
            <person name="Nachum-Biala Y."/>
            <person name="Elad D."/>
            <person name="Harrus S."/>
        </authorList>
    </citation>
    <scope>NUCLEOTIDE SEQUENCE [LARGE SCALE GENOMIC DNA]</scope>
    <source>
        <strain evidence="4">OE 1-1</strain>
    </source>
</reference>
<dbReference type="Gene3D" id="1.20.58.430">
    <property type="entry name" value="Type IV secretion system, VirB5-domain"/>
    <property type="match status" value="1"/>
</dbReference>
<proteinExistence type="predicted"/>
<protein>
    <submittedName>
        <fullName evidence="3">TrwJ3 protein</fullName>
    </submittedName>
</protein>
<dbReference type="GeneID" id="71062093"/>
<feature type="coiled-coil region" evidence="1">
    <location>
        <begin position="42"/>
        <end position="76"/>
    </location>
</feature>
<gene>
    <name evidence="3" type="ORF">D1092_08165</name>
</gene>
<dbReference type="InterPro" id="IPR014158">
    <property type="entry name" value="T4SS_VirB5"/>
</dbReference>
<sequence length="232" mass="26563">MKKRFIITGIIVLLTMLNLTPSNASENQTPSTHSSDVLQAQAAKYAEIIELLKKQIKLEENQLSEIEKAYQSITKDPKTGSTQMDMTSFFLQNPETLYNDSQLSRSSYQKVLEDEGKVSGTFDSMGKAVFARLQYMSSIDKAITLKSFENVKNRFDYLKNLLDELPTKNDLKSIADLQTHIDGALALIENESIKMQMITHLRNAERNLIKFKRREIDLKFFDIKAKNMPTIR</sequence>
<dbReference type="AlphaFoldDB" id="A0A5B9D3L3"/>